<feature type="compositionally biased region" description="Basic and acidic residues" evidence="1">
    <location>
        <begin position="52"/>
        <end position="65"/>
    </location>
</feature>
<evidence type="ECO:0000313" key="2">
    <source>
        <dbReference type="EMBL" id="CAA9423215.1"/>
    </source>
</evidence>
<reference evidence="2" key="1">
    <citation type="submission" date="2020-02" db="EMBL/GenBank/DDBJ databases">
        <authorList>
            <person name="Meier V. D."/>
        </authorList>
    </citation>
    <scope>NUCLEOTIDE SEQUENCE</scope>
    <source>
        <strain evidence="2">AVDCRST_MAG55</strain>
    </source>
</reference>
<evidence type="ECO:0000256" key="1">
    <source>
        <dbReference type="SAM" id="MobiDB-lite"/>
    </source>
</evidence>
<dbReference type="AlphaFoldDB" id="A0A6J4PR85"/>
<feature type="compositionally biased region" description="Basic and acidic residues" evidence="1">
    <location>
        <begin position="30"/>
        <end position="40"/>
    </location>
</feature>
<name>A0A6J4PR85_9ACTN</name>
<feature type="compositionally biased region" description="Basic residues" evidence="1">
    <location>
        <begin position="143"/>
        <end position="160"/>
    </location>
</feature>
<sequence length="166" mass="18599">VRAHALLPAPQEGDARLVRHLRPAHMHGVHAPDRRRDKVSGRRQAPPRRPGGCHEDGTGHQEPSGRRGRGGLGRARGGVRASQSRVLGVHILGRARRVRVRGGNPDLPRRRTQRRHYSRRHLRRRHGDTLHRGPGTGPVGRGYKPHPPRRGGHRGCRRRRGEPPAL</sequence>
<feature type="non-terminal residue" evidence="2">
    <location>
        <position position="166"/>
    </location>
</feature>
<gene>
    <name evidence="2" type="ORF">AVDCRST_MAG55-2133</name>
</gene>
<accession>A0A6J4PR85</accession>
<dbReference type="EMBL" id="CADCUZ010000101">
    <property type="protein sequence ID" value="CAA9423215.1"/>
    <property type="molecule type" value="Genomic_DNA"/>
</dbReference>
<proteinExistence type="predicted"/>
<feature type="non-terminal residue" evidence="2">
    <location>
        <position position="1"/>
    </location>
</feature>
<organism evidence="2">
    <name type="scientific">uncultured Rubrobacteraceae bacterium</name>
    <dbReference type="NCBI Taxonomy" id="349277"/>
    <lineage>
        <taxon>Bacteria</taxon>
        <taxon>Bacillati</taxon>
        <taxon>Actinomycetota</taxon>
        <taxon>Rubrobacteria</taxon>
        <taxon>Rubrobacterales</taxon>
        <taxon>Rubrobacteraceae</taxon>
        <taxon>environmental samples</taxon>
    </lineage>
</organism>
<protein>
    <submittedName>
        <fullName evidence="2">Rhomboid family membrane protein</fullName>
    </submittedName>
</protein>
<feature type="compositionally biased region" description="Basic residues" evidence="1">
    <location>
        <begin position="110"/>
        <end position="126"/>
    </location>
</feature>
<feature type="region of interest" description="Disordered" evidence="1">
    <location>
        <begin position="22"/>
        <end position="166"/>
    </location>
</feature>